<dbReference type="InterPro" id="IPR032179">
    <property type="entry name" value="Cry22Aa_Ig-like"/>
</dbReference>
<dbReference type="PROSITE" id="PS50268">
    <property type="entry name" value="CADHERIN_2"/>
    <property type="match status" value="1"/>
</dbReference>
<evidence type="ECO:0000313" key="2">
    <source>
        <dbReference type="EMBL" id="KAA8501216.1"/>
    </source>
</evidence>
<reference evidence="2 3" key="1">
    <citation type="submission" date="2019-07" db="EMBL/GenBank/DDBJ databases">
        <authorList>
            <person name="Wongkuna S."/>
            <person name="Scaria J."/>
        </authorList>
    </citation>
    <scope>NUCLEOTIDE SEQUENCE [LARGE SCALE GENOMIC DNA]</scope>
    <source>
        <strain evidence="2 3">SW178</strain>
    </source>
</reference>
<evidence type="ECO:0000313" key="3">
    <source>
        <dbReference type="Proteomes" id="UP000322025"/>
    </source>
</evidence>
<accession>A0A5M9I087</accession>
<keyword evidence="3" id="KW-1185">Reference proteome</keyword>
<gene>
    <name evidence="2" type="ORF">FNY66_09700</name>
</gene>
<organism evidence="2 3">
    <name type="scientific">Mediterraneibacter catenae</name>
    <dbReference type="NCBI Taxonomy" id="2594882"/>
    <lineage>
        <taxon>Bacteria</taxon>
        <taxon>Bacillati</taxon>
        <taxon>Bacillota</taxon>
        <taxon>Clostridia</taxon>
        <taxon>Lachnospirales</taxon>
        <taxon>Lachnospiraceae</taxon>
        <taxon>Mediterraneibacter</taxon>
    </lineage>
</organism>
<dbReference type="InterPro" id="IPR002126">
    <property type="entry name" value="Cadherin-like_dom"/>
</dbReference>
<dbReference type="Gene3D" id="2.60.40.10">
    <property type="entry name" value="Immunoglobulins"/>
    <property type="match status" value="3"/>
</dbReference>
<sequence>MRRLRIAVAGLFILSLAAFIGYNIYSRIIQDNEPPTITAESDTVSVSVESEDDSELYQGLSAEDNRDGDLTDSIRISSMSNFTEPGKREVTYAVFDSSNQGATLTRTLEYTDYTSPQIQLTAPLRYTLEEMSDVSLTENMSVEDCLDGNITSQIRASYNDAIYVQQAGEYPVTVQVSNSAGDTCTVGLTVTVTDPSDENEGSKYYPMLSRYIVYAKTGGSVDYDSLITGFERNGTEYLLSEEDDTFLPGDRGDVEISGNVNFEKAGTYTVDYKFTSEDGVTATTKLAVVVG</sequence>
<protein>
    <submittedName>
        <fullName evidence="2">DUF5011 domain-containing protein</fullName>
    </submittedName>
</protein>
<dbReference type="AlphaFoldDB" id="A0A5M9I087"/>
<proteinExistence type="predicted"/>
<comment type="caution">
    <text evidence="2">The sequence shown here is derived from an EMBL/GenBank/DDBJ whole genome shotgun (WGS) entry which is preliminary data.</text>
</comment>
<name>A0A5M9I087_9FIRM</name>
<dbReference type="RefSeq" id="WP_150311037.1">
    <property type="nucleotide sequence ID" value="NZ_VMSO01000011.1"/>
</dbReference>
<dbReference type="InterPro" id="IPR013783">
    <property type="entry name" value="Ig-like_fold"/>
</dbReference>
<dbReference type="EMBL" id="VMSO01000011">
    <property type="protein sequence ID" value="KAA8501216.1"/>
    <property type="molecule type" value="Genomic_DNA"/>
</dbReference>
<dbReference type="GO" id="GO:0007156">
    <property type="term" value="P:homophilic cell adhesion via plasma membrane adhesion molecules"/>
    <property type="evidence" value="ECO:0007669"/>
    <property type="project" value="InterPro"/>
</dbReference>
<dbReference type="GO" id="GO:0016020">
    <property type="term" value="C:membrane"/>
    <property type="evidence" value="ECO:0007669"/>
    <property type="project" value="InterPro"/>
</dbReference>
<dbReference type="GO" id="GO:0005509">
    <property type="term" value="F:calcium ion binding"/>
    <property type="evidence" value="ECO:0007669"/>
    <property type="project" value="InterPro"/>
</dbReference>
<dbReference type="Pfam" id="PF16403">
    <property type="entry name" value="Bact_surface_Ig-like"/>
    <property type="match status" value="2"/>
</dbReference>
<dbReference type="OrthoDB" id="1972074at2"/>
<dbReference type="Proteomes" id="UP000322025">
    <property type="component" value="Unassembled WGS sequence"/>
</dbReference>
<feature type="domain" description="Cadherin" evidence="1">
    <location>
        <begin position="86"/>
        <end position="208"/>
    </location>
</feature>
<evidence type="ECO:0000259" key="1">
    <source>
        <dbReference type="PROSITE" id="PS50268"/>
    </source>
</evidence>